<evidence type="ECO:0000313" key="3">
    <source>
        <dbReference type="Proteomes" id="UP000785679"/>
    </source>
</evidence>
<dbReference type="OrthoDB" id="327661at2759"/>
<protein>
    <recommendedName>
        <fullName evidence="4">TRP C-terminal domain-containing protein</fullName>
    </recommendedName>
</protein>
<feature type="transmembrane region" description="Helical" evidence="1">
    <location>
        <begin position="994"/>
        <end position="1011"/>
    </location>
</feature>
<feature type="transmembrane region" description="Helical" evidence="1">
    <location>
        <begin position="969"/>
        <end position="988"/>
    </location>
</feature>
<evidence type="ECO:0000313" key="2">
    <source>
        <dbReference type="EMBL" id="TNV86286.1"/>
    </source>
</evidence>
<feature type="transmembrane region" description="Helical" evidence="1">
    <location>
        <begin position="770"/>
        <end position="793"/>
    </location>
</feature>
<sequence length="1159" mass="128450">MFSHISSSGVCMITVMHVANFTNVYQYQVQSIASNSDQSSQTFQSCSWEINPTEETIFFQEGTRFFRIVNQYSPFQLTTSTLHNSSSSSLQARGLYCSSNTMIYSLMFGAYASVTDSIIIAQVDFLTNYITYTKYLQYTGNSYHGVIYESDKFFLASRTSSSLQITTSSSFTVGSQSHGIIYSPIKTCQEISLNTIAQVGLTVDALSFTATNFDFTGQSLTVTDLSSSLPISQNIVSNQFESQYSGQCNIPTPNEYSALSSTQAAASFIYIVGEPSITFEITPFTANKLPTITIDPVFAYSISSFIGGGMSATVDADSGAITISSTSALGQATHTLVIKGELQDCQTITASFSLIGQANTPPSYDQISGMYLPKLKVYQGQILVYILPTVVDPDPRQTVTVTLQETIPGSAYHIFVDFTDATNSAIQFYPSLTTPEGIYLLCIVLSDGIFSVSYGLEVTVAPPIPPDPIPQFTIQNSGPPVFTSVLETITLQQGNSATYTLPQQTDPDGDQITMSVNLGEATAFATIDFSAQMFTFKLEKGSEYKTSYEIEIILTDNNATPKSSKHKISISIEGKEEEIKTVIDTEELQLSNNKDPKNFTKQLQLNIFKPTRDGSIRLSFKGLPHHELASLASLLNETNFKLTLNQKVEVPFTFNTEKLSMGYVTLKMQFETPEKISLYEPDSVNLLCNKSISLLSSSTSYVIRKRSTVSAELPNQYSVYGVQLMQKMQQAAMGAQIAMIPGTILINVFLQTILNLIWGMLNDLSFMINLTMISISIPGIASSVMSIMLQFIYLDILQTDKWLIPLFQRERDEEGNNIEDESLNEYFDQQGFQSMYSFLNLGSSLLFSLLLLFLFIIYYLCDLLSTHFTTPSKLASFLSRYLFWGSSTRFLIQQFQPLLITALINLYSIRLVSWVATFSVLFSLTTLLALVISLYKMIREINQTPHNQLSKYCPPLTEGINPSSSIGRYWIPITLIKWSLLSITLVTLRNHPSFQLITTLFIIVTSQVLLITGKPFASPVENGMSLFNDVMASVYLYGLFTLTDAMGRNEVKEGCGVGMLVLVIGTIMANVGKVVVQVVMGINFKKYWTKLTQSDNTVVKLQPVSEPTTALSTTNISIDEHSPPLKMMRHQIGKVAKKGPPPLRATTHVVKLHTREINY</sequence>
<proteinExistence type="predicted"/>
<dbReference type="AlphaFoldDB" id="A0A8J8T9D6"/>
<name>A0A8J8T9D6_HALGN</name>
<keyword evidence="1" id="KW-0812">Transmembrane</keyword>
<keyword evidence="1" id="KW-1133">Transmembrane helix</keyword>
<dbReference type="Proteomes" id="UP000785679">
    <property type="component" value="Unassembled WGS sequence"/>
</dbReference>
<organism evidence="2 3">
    <name type="scientific">Halteria grandinella</name>
    <dbReference type="NCBI Taxonomy" id="5974"/>
    <lineage>
        <taxon>Eukaryota</taxon>
        <taxon>Sar</taxon>
        <taxon>Alveolata</taxon>
        <taxon>Ciliophora</taxon>
        <taxon>Intramacronucleata</taxon>
        <taxon>Spirotrichea</taxon>
        <taxon>Stichotrichia</taxon>
        <taxon>Sporadotrichida</taxon>
        <taxon>Halteriidae</taxon>
        <taxon>Halteria</taxon>
    </lineage>
</organism>
<reference evidence="2" key="1">
    <citation type="submission" date="2019-06" db="EMBL/GenBank/DDBJ databases">
        <authorList>
            <person name="Zheng W."/>
        </authorList>
    </citation>
    <scope>NUCLEOTIDE SEQUENCE</scope>
    <source>
        <strain evidence="2">QDHG01</strain>
    </source>
</reference>
<evidence type="ECO:0000256" key="1">
    <source>
        <dbReference type="SAM" id="Phobius"/>
    </source>
</evidence>
<feature type="transmembrane region" description="Helical" evidence="1">
    <location>
        <begin position="737"/>
        <end position="758"/>
    </location>
</feature>
<feature type="transmembrane region" description="Helical" evidence="1">
    <location>
        <begin position="838"/>
        <end position="860"/>
    </location>
</feature>
<keyword evidence="3" id="KW-1185">Reference proteome</keyword>
<accession>A0A8J8T9D6</accession>
<evidence type="ECO:0008006" key="4">
    <source>
        <dbReference type="Google" id="ProtNLM"/>
    </source>
</evidence>
<dbReference type="Gene3D" id="2.60.40.10">
    <property type="entry name" value="Immunoglobulins"/>
    <property type="match status" value="1"/>
</dbReference>
<feature type="transmembrane region" description="Helical" evidence="1">
    <location>
        <begin position="1023"/>
        <end position="1040"/>
    </location>
</feature>
<dbReference type="InterPro" id="IPR013783">
    <property type="entry name" value="Ig-like_fold"/>
</dbReference>
<feature type="transmembrane region" description="Helical" evidence="1">
    <location>
        <begin position="881"/>
        <end position="905"/>
    </location>
</feature>
<gene>
    <name evidence="2" type="ORF">FGO68_gene9968</name>
</gene>
<feature type="transmembrane region" description="Helical" evidence="1">
    <location>
        <begin position="911"/>
        <end position="935"/>
    </location>
</feature>
<feature type="transmembrane region" description="Helical" evidence="1">
    <location>
        <begin position="1060"/>
        <end position="1084"/>
    </location>
</feature>
<keyword evidence="1" id="KW-0472">Membrane</keyword>
<dbReference type="EMBL" id="RRYP01001188">
    <property type="protein sequence ID" value="TNV86286.1"/>
    <property type="molecule type" value="Genomic_DNA"/>
</dbReference>
<comment type="caution">
    <text evidence="2">The sequence shown here is derived from an EMBL/GenBank/DDBJ whole genome shotgun (WGS) entry which is preliminary data.</text>
</comment>